<keyword evidence="8" id="KW-1185">Reference proteome</keyword>
<evidence type="ECO:0008006" key="9">
    <source>
        <dbReference type="Google" id="ProtNLM"/>
    </source>
</evidence>
<dbReference type="InterPro" id="IPR029448">
    <property type="entry name" value="FANCD2"/>
</dbReference>
<comment type="caution">
    <text evidence="7">The sequence shown here is derived from an EMBL/GenBank/DDBJ whole genome shotgun (WGS) entry which is preliminary data.</text>
</comment>
<feature type="compositionally biased region" description="Polar residues" evidence="6">
    <location>
        <begin position="1263"/>
        <end position="1277"/>
    </location>
</feature>
<feature type="compositionally biased region" description="Acidic residues" evidence="6">
    <location>
        <begin position="1278"/>
        <end position="1302"/>
    </location>
</feature>
<protein>
    <recommendedName>
        <fullName evidence="9">Fanconi anemia group D2 protein</fullName>
    </recommendedName>
</protein>
<comment type="subcellular location">
    <subcellularLocation>
        <location evidence="1">Nucleus</location>
    </subcellularLocation>
</comment>
<dbReference type="GO" id="GO:0005634">
    <property type="term" value="C:nucleus"/>
    <property type="evidence" value="ECO:0007669"/>
    <property type="project" value="UniProtKB-SubCell"/>
</dbReference>
<evidence type="ECO:0000256" key="2">
    <source>
        <dbReference type="ARBA" id="ARBA00022499"/>
    </source>
</evidence>
<dbReference type="GO" id="GO:1990918">
    <property type="term" value="P:double-strand break repair involved in meiotic recombination"/>
    <property type="evidence" value="ECO:0007669"/>
    <property type="project" value="TreeGrafter"/>
</dbReference>
<dbReference type="GO" id="GO:0000793">
    <property type="term" value="C:condensed chromosome"/>
    <property type="evidence" value="ECO:0007669"/>
    <property type="project" value="TreeGrafter"/>
</dbReference>
<dbReference type="PANTHER" id="PTHR32086:SF0">
    <property type="entry name" value="FANCONI ANEMIA GROUP D2 PROTEIN"/>
    <property type="match status" value="1"/>
</dbReference>
<feature type="region of interest" description="Disordered" evidence="6">
    <location>
        <begin position="60"/>
        <end position="83"/>
    </location>
</feature>
<evidence type="ECO:0000256" key="1">
    <source>
        <dbReference type="ARBA" id="ARBA00004123"/>
    </source>
</evidence>
<dbReference type="GO" id="GO:0070182">
    <property type="term" value="F:DNA polymerase binding"/>
    <property type="evidence" value="ECO:0007669"/>
    <property type="project" value="TreeGrafter"/>
</dbReference>
<feature type="compositionally biased region" description="Basic and acidic residues" evidence="6">
    <location>
        <begin position="70"/>
        <end position="79"/>
    </location>
</feature>
<evidence type="ECO:0000256" key="3">
    <source>
        <dbReference type="ARBA" id="ARBA00022843"/>
    </source>
</evidence>
<dbReference type="GO" id="GO:0036297">
    <property type="term" value="P:interstrand cross-link repair"/>
    <property type="evidence" value="ECO:0007669"/>
    <property type="project" value="TreeGrafter"/>
</dbReference>
<proteinExistence type="inferred from homology"/>
<accession>A0A833RN63</accession>
<sequence length="1302" mass="149437">MDKRKLKFKGGLHKNLIGSQTSSSSSLSQTKSLTEQLPRNNSVLLAGKIFSTQSQNRSSDEDIFLSKPRKREEKNEESRKRKLSCLTSSKCDSDVDLGSPLAESTVLKRKRDNSDIISNKDVIIVQKKMKELLNSKKYKKDEMITLMEKYFENEENLKNALSDMELLIDGEVSNILHSSSLIKILLQVSELHPEIYSNLLSKLNEAVLIADSIESVPWALPLLQQFRFLDVVINSDALVNSLEQLLESCPLWFQNELIIFLPDIISDKQHQAIAEILNKILEDNAELINLILDCMTNLNLGKEFLNEYKEKTLNLLKTNVKVNAISAIVKFVLEDCTNTEIFEKTLKVLRNIDIQPLVGDKIEECYQNQLNIVNTLKMNMLLSKNIVNGTMIVIKDITKDPKPLDIILLLLIFLTTEMKRKAVETIFKQHIRSGFYRTSLLNLLYSDYKQVRTVMQELQPTALQISSNLLKTDERVFIDFSTDWLRLQFKCHKENIFKQREILERIIFLMGDCDQTVKNTLTFLYKMVLKQEDRQCLTSHCNHLRILLEKMDNLNLKEVGTLNDLLQHLCTNSNSIADSLRDDLFILLQKQLSNFKPLILISEKIKAILAELTKCKGVLGAVMAIKHLMQKTEESDAANLFKTVLSNVRNCPRSQALFYDQLTCIILQTENINAKFIKNLTNYIEEEFINTNMINKSSYRGTLIPKFGLNRAENESQNCLTFEDKKYGAIVPISFKLLRTCHIKLNENKNLDAIDSLLGCAILMPEDFDIAENSVMDLVICCINWFREVISGFVTQKDSLLQKQVLQRLDNLIDLQNWEMGSFICSKNPTYFRKFDATIVHLLDIKMEMDTTQSVQHSISIKRVCFIVKELLGIFEHDSNEKFLKDLIELLPKICTKLQDIINILREKSESRSREAVRLLLCLLTKIFNWKGFESVTYNILLREGLRILASQLDERNITLRSCKELVTESCKYFESLSDIATQITLSISLINVCQSLMKHSESYIKENKEKYAKIAFGFLCLQWPEDNHSSTQYKSAVIELLNNWINNEPLPLQTVTSILDWLPNETSKLEKPQSSLSRIPSISRSNFHFLFKKMFDGLINGIKTALQIADRDPKRIDLWYEVATNVQKLVQICKTLTTKSNILIFLKHMPILLKSFLNLGMPILEHNLKYQTEEVTKILKMMQDYKNEVFPGGTRYLHTICCDTAEKKDLTLMKYIPAAKSILERLIYSVKGMLVLNNSPAAFWMGNLVNKNLEGQEILSQNLSSEESSVPNSNITDDADVSSDILESDSSDDLLDEDSIP</sequence>
<name>A0A833RN63_9HYME</name>
<dbReference type="Proteomes" id="UP000655588">
    <property type="component" value="Unassembled WGS sequence"/>
</dbReference>
<feature type="compositionally biased region" description="Low complexity" evidence="6">
    <location>
        <begin position="19"/>
        <end position="37"/>
    </location>
</feature>
<feature type="region of interest" description="Disordered" evidence="6">
    <location>
        <begin position="1263"/>
        <end position="1302"/>
    </location>
</feature>
<dbReference type="PANTHER" id="PTHR32086">
    <property type="entry name" value="FANCONI ANEMIA GROUP D2 PROTEIN"/>
    <property type="match status" value="1"/>
</dbReference>
<comment type="similarity">
    <text evidence="5">Belongs to the Fanconi anemia protein FANCD2 family.</text>
</comment>
<keyword evidence="2" id="KW-1017">Isopeptide bond</keyword>
<evidence type="ECO:0000256" key="5">
    <source>
        <dbReference type="ARBA" id="ARBA00093456"/>
    </source>
</evidence>
<reference evidence="7" key="1">
    <citation type="submission" date="2019-11" db="EMBL/GenBank/DDBJ databases">
        <title>The nuclear and mitochondrial genomes of Frieseomelitta varia - a highly eusocial stingless bee (Meliponini) with a permanently sterile worker caste.</title>
        <authorList>
            <person name="Freitas F.C.P."/>
            <person name="Lourenco A.P."/>
            <person name="Nunes F.M.F."/>
            <person name="Paschoal A.R."/>
            <person name="Abreu F.C.P."/>
            <person name="Barbin F.O."/>
            <person name="Bataglia L."/>
            <person name="Cardoso-Junior C.A.M."/>
            <person name="Cervoni M.S."/>
            <person name="Silva S.R."/>
            <person name="Dalarmi F."/>
            <person name="Del Lama M.A."/>
            <person name="Depintor T.S."/>
            <person name="Ferreira K.M."/>
            <person name="Goria P.S."/>
            <person name="Jaskot M.C."/>
            <person name="Lago D.C."/>
            <person name="Luna-Lucena D."/>
            <person name="Moda L.M."/>
            <person name="Nascimento L."/>
            <person name="Pedrino M."/>
            <person name="Rabico F.O."/>
            <person name="Sanches F.C."/>
            <person name="Santos D.E."/>
            <person name="Santos C.G."/>
            <person name="Vieira J."/>
            <person name="Lopes T.F."/>
            <person name="Barchuk A.R."/>
            <person name="Hartfelder K."/>
            <person name="Simoes Z.L.P."/>
            <person name="Bitondi M.M.G."/>
            <person name="Pinheiro D.G."/>
        </authorList>
    </citation>
    <scope>NUCLEOTIDE SEQUENCE</scope>
    <source>
        <strain evidence="7">USP_RPSP 00005682</strain>
        <tissue evidence="7">Whole individual</tissue>
    </source>
</reference>
<organism evidence="7 8">
    <name type="scientific">Frieseomelitta varia</name>
    <dbReference type="NCBI Taxonomy" id="561572"/>
    <lineage>
        <taxon>Eukaryota</taxon>
        <taxon>Metazoa</taxon>
        <taxon>Ecdysozoa</taxon>
        <taxon>Arthropoda</taxon>
        <taxon>Hexapoda</taxon>
        <taxon>Insecta</taxon>
        <taxon>Pterygota</taxon>
        <taxon>Neoptera</taxon>
        <taxon>Endopterygota</taxon>
        <taxon>Hymenoptera</taxon>
        <taxon>Apocrita</taxon>
        <taxon>Aculeata</taxon>
        <taxon>Apoidea</taxon>
        <taxon>Anthophila</taxon>
        <taxon>Apidae</taxon>
        <taxon>Frieseomelitta</taxon>
    </lineage>
</organism>
<feature type="region of interest" description="Disordered" evidence="6">
    <location>
        <begin position="1"/>
        <end position="38"/>
    </location>
</feature>
<keyword evidence="3" id="KW-0832">Ubl conjugation</keyword>
<feature type="compositionally biased region" description="Basic residues" evidence="6">
    <location>
        <begin position="1"/>
        <end position="12"/>
    </location>
</feature>
<gene>
    <name evidence="7" type="ORF">E2986_05864</name>
</gene>
<dbReference type="GO" id="GO:0007129">
    <property type="term" value="P:homologous chromosome pairing at meiosis"/>
    <property type="evidence" value="ECO:0007669"/>
    <property type="project" value="TreeGrafter"/>
</dbReference>
<dbReference type="EMBL" id="WNWW01000648">
    <property type="protein sequence ID" value="KAF3422753.1"/>
    <property type="molecule type" value="Genomic_DNA"/>
</dbReference>
<evidence type="ECO:0000313" key="7">
    <source>
        <dbReference type="EMBL" id="KAF3422753.1"/>
    </source>
</evidence>
<evidence type="ECO:0000256" key="4">
    <source>
        <dbReference type="ARBA" id="ARBA00023242"/>
    </source>
</evidence>
<dbReference type="GO" id="GO:0031573">
    <property type="term" value="P:mitotic intra-S DNA damage checkpoint signaling"/>
    <property type="evidence" value="ECO:0007669"/>
    <property type="project" value="TreeGrafter"/>
</dbReference>
<dbReference type="Pfam" id="PF14631">
    <property type="entry name" value="FancD2"/>
    <property type="match status" value="3"/>
</dbReference>
<keyword evidence="4" id="KW-0539">Nucleus</keyword>
<evidence type="ECO:0000256" key="6">
    <source>
        <dbReference type="SAM" id="MobiDB-lite"/>
    </source>
</evidence>
<evidence type="ECO:0000313" key="8">
    <source>
        <dbReference type="Proteomes" id="UP000655588"/>
    </source>
</evidence>